<evidence type="ECO:0000256" key="7">
    <source>
        <dbReference type="ARBA" id="ARBA00022840"/>
    </source>
</evidence>
<evidence type="ECO:0000256" key="5">
    <source>
        <dbReference type="ARBA" id="ARBA00022741"/>
    </source>
</evidence>
<dbReference type="InterPro" id="IPR027417">
    <property type="entry name" value="P-loop_NTPase"/>
</dbReference>
<organism evidence="10 11">
    <name type="scientific">Rhododendron simsii</name>
    <name type="common">Sims's rhododendron</name>
    <dbReference type="NCBI Taxonomy" id="118357"/>
    <lineage>
        <taxon>Eukaryota</taxon>
        <taxon>Viridiplantae</taxon>
        <taxon>Streptophyta</taxon>
        <taxon>Embryophyta</taxon>
        <taxon>Tracheophyta</taxon>
        <taxon>Spermatophyta</taxon>
        <taxon>Magnoliopsida</taxon>
        <taxon>eudicotyledons</taxon>
        <taxon>Gunneridae</taxon>
        <taxon>Pentapetalae</taxon>
        <taxon>asterids</taxon>
        <taxon>Ericales</taxon>
        <taxon>Ericaceae</taxon>
        <taxon>Ericoideae</taxon>
        <taxon>Rhodoreae</taxon>
        <taxon>Rhododendron</taxon>
    </lineage>
</organism>
<dbReference type="EC" id="2.7.1.21" evidence="2 8"/>
<evidence type="ECO:0000256" key="2">
    <source>
        <dbReference type="ARBA" id="ARBA00012118"/>
    </source>
</evidence>
<comment type="similarity">
    <text evidence="1 9">Belongs to the thymidine kinase family.</text>
</comment>
<dbReference type="PANTHER" id="PTHR11441">
    <property type="entry name" value="THYMIDINE KINASE"/>
    <property type="match status" value="1"/>
</dbReference>
<keyword evidence="5 8" id="KW-0547">Nucleotide-binding</keyword>
<keyword evidence="3 8" id="KW-0237">DNA synthesis</keyword>
<dbReference type="GO" id="GO:0046104">
    <property type="term" value="P:thymidine metabolic process"/>
    <property type="evidence" value="ECO:0007669"/>
    <property type="project" value="TreeGrafter"/>
</dbReference>
<dbReference type="EMBL" id="WJXA01000006">
    <property type="protein sequence ID" value="KAF7141924.1"/>
    <property type="molecule type" value="Genomic_DNA"/>
</dbReference>
<dbReference type="Gene3D" id="3.40.50.300">
    <property type="entry name" value="P-loop containing nucleotide triphosphate hydrolases"/>
    <property type="match status" value="1"/>
</dbReference>
<dbReference type="Proteomes" id="UP000626092">
    <property type="component" value="Unassembled WGS sequence"/>
</dbReference>
<accession>A0A834GTC6</accession>
<evidence type="ECO:0000256" key="3">
    <source>
        <dbReference type="ARBA" id="ARBA00022634"/>
    </source>
</evidence>
<evidence type="ECO:0000313" key="11">
    <source>
        <dbReference type="Proteomes" id="UP000626092"/>
    </source>
</evidence>
<keyword evidence="11" id="KW-1185">Reference proteome</keyword>
<keyword evidence="7 8" id="KW-0067">ATP-binding</keyword>
<dbReference type="PANTHER" id="PTHR11441:SF12">
    <property type="entry name" value="THYMIDINE KINASE A"/>
    <property type="match status" value="1"/>
</dbReference>
<evidence type="ECO:0000256" key="8">
    <source>
        <dbReference type="RuleBase" id="RU000544"/>
    </source>
</evidence>
<name>A0A834GTC6_RHOSS</name>
<evidence type="ECO:0000256" key="1">
    <source>
        <dbReference type="ARBA" id="ARBA00007587"/>
    </source>
</evidence>
<dbReference type="InterPro" id="IPR001267">
    <property type="entry name" value="Thymidine_kinase"/>
</dbReference>
<evidence type="ECO:0000256" key="4">
    <source>
        <dbReference type="ARBA" id="ARBA00022679"/>
    </source>
</evidence>
<comment type="catalytic activity">
    <reaction evidence="8">
        <text>thymidine + ATP = dTMP + ADP + H(+)</text>
        <dbReference type="Rhea" id="RHEA:19129"/>
        <dbReference type="ChEBI" id="CHEBI:15378"/>
        <dbReference type="ChEBI" id="CHEBI:17748"/>
        <dbReference type="ChEBI" id="CHEBI:30616"/>
        <dbReference type="ChEBI" id="CHEBI:63528"/>
        <dbReference type="ChEBI" id="CHEBI:456216"/>
        <dbReference type="EC" id="2.7.1.21"/>
    </reaction>
</comment>
<evidence type="ECO:0000256" key="9">
    <source>
        <dbReference type="RuleBase" id="RU004165"/>
    </source>
</evidence>
<evidence type="ECO:0000256" key="6">
    <source>
        <dbReference type="ARBA" id="ARBA00022777"/>
    </source>
</evidence>
<dbReference type="AlphaFoldDB" id="A0A834GTC6"/>
<dbReference type="GO" id="GO:0005524">
    <property type="term" value="F:ATP binding"/>
    <property type="evidence" value="ECO:0007669"/>
    <property type="project" value="UniProtKB-KW"/>
</dbReference>
<evidence type="ECO:0000313" key="10">
    <source>
        <dbReference type="EMBL" id="KAF7141924.1"/>
    </source>
</evidence>
<comment type="caution">
    <text evidence="10">The sequence shown here is derived from an EMBL/GenBank/DDBJ whole genome shotgun (WGS) entry which is preliminary data.</text>
</comment>
<keyword evidence="4 8" id="KW-0808">Transferase</keyword>
<reference evidence="10" key="1">
    <citation type="submission" date="2019-11" db="EMBL/GenBank/DDBJ databases">
        <authorList>
            <person name="Liu Y."/>
            <person name="Hou J."/>
            <person name="Li T.-Q."/>
            <person name="Guan C.-H."/>
            <person name="Wu X."/>
            <person name="Wu H.-Z."/>
            <person name="Ling F."/>
            <person name="Zhang R."/>
            <person name="Shi X.-G."/>
            <person name="Ren J.-P."/>
            <person name="Chen E.-F."/>
            <person name="Sun J.-M."/>
        </authorList>
    </citation>
    <scope>NUCLEOTIDE SEQUENCE</scope>
    <source>
        <strain evidence="10">Adult_tree_wgs_1</strain>
        <tissue evidence="10">Leaves</tissue>
    </source>
</reference>
<dbReference type="GO" id="GO:0004797">
    <property type="term" value="F:thymidine kinase activity"/>
    <property type="evidence" value="ECO:0007669"/>
    <property type="project" value="UniProtKB-EC"/>
</dbReference>
<sequence>MESPWKGIWLPRPTPAIRKPLTEEDLDGLDDEYFEPDPNCWDEDEDCDLFDYGTVVSTEEMAQAEKDWKIRKKGNIDPESHGVHITVRREENKEDHAKIHCDLYYQIMINRFVDEIHKSKEEKMERANVEEAQFFDDLSNFCCKAADLDGRTIVIARLDGNWKNYCNCRARRQLPVLTKLTARCELCGSGRFSPHGRLGTELIGGFDVYKTVCCQHYVNGQAVVEAVQNVLKP</sequence>
<dbReference type="OrthoDB" id="10402747at2759"/>
<proteinExistence type="inferred from homology"/>
<dbReference type="GO" id="GO:0071897">
    <property type="term" value="P:DNA biosynthetic process"/>
    <property type="evidence" value="ECO:0007669"/>
    <property type="project" value="UniProtKB-KW"/>
</dbReference>
<gene>
    <name evidence="10" type="ORF">RHSIM_Rhsim06G0019400</name>
</gene>
<dbReference type="Pfam" id="PF00265">
    <property type="entry name" value="TK"/>
    <property type="match status" value="1"/>
</dbReference>
<keyword evidence="6 8" id="KW-0418">Kinase</keyword>
<protein>
    <recommendedName>
        <fullName evidence="2 8">Thymidine kinase</fullName>
        <ecNumber evidence="2 8">2.7.1.21</ecNumber>
    </recommendedName>
</protein>